<comment type="caution">
    <text evidence="2">The sequence shown here is derived from an EMBL/GenBank/DDBJ whole genome shotgun (WGS) entry which is preliminary data.</text>
</comment>
<proteinExistence type="predicted"/>
<keyword evidence="3" id="KW-1185">Reference proteome</keyword>
<feature type="transmembrane region" description="Helical" evidence="1">
    <location>
        <begin position="244"/>
        <end position="263"/>
    </location>
</feature>
<organism evidence="2 3">
    <name type="scientific">Fusobacterium periodonticum 2_1_31</name>
    <dbReference type="NCBI Taxonomy" id="469599"/>
    <lineage>
        <taxon>Bacteria</taxon>
        <taxon>Fusobacteriati</taxon>
        <taxon>Fusobacteriota</taxon>
        <taxon>Fusobacteriia</taxon>
        <taxon>Fusobacteriales</taxon>
        <taxon>Fusobacteriaceae</taxon>
        <taxon>Fusobacterium</taxon>
    </lineage>
</organism>
<evidence type="ECO:0000256" key="1">
    <source>
        <dbReference type="SAM" id="Phobius"/>
    </source>
</evidence>
<dbReference type="Proteomes" id="UP000003301">
    <property type="component" value="Unassembled WGS sequence"/>
</dbReference>
<keyword evidence="1" id="KW-0472">Membrane</keyword>
<sequence>MEYRYKNIYLGETIEEIFPELNNSNTEYECSIFVLLYKPYENIEVYIYLKFGKVRLIKIFDENFQIDNTLKVGIALTDEIINRYDLYYDDFEEVYLSKKHKELVVIVDLADNIIGFSFHLELVGDEAFATDRIKNYLECKNLLDIYGSLYWSKTLDANIEKREIYGQLDNYKFTFDIITRDIKSIQNLETGEFIKIMKGVKDNELKKIEYSQHCILYYYALLTLIIFDFIAGVFFIINLIRFELLIFIIVFGIMTYFFTRAIVNCLKFFISKEECYCKNENLIYKRILFKKFLLKELKIPLLDIEEVLDKGHVYSENGGGNYVSPTDFVFLFFKPYKRVLLNLKRGIKYDIFTYTYPYPYIEKEIYDDTDFLKSFNELKEMIEAEQKKILFNQKVENLMEKYNFPLDERYSYILNKILDEEKLFISEKDNNFIINGDSEAIKDLEIFKDMNFEEIDFYVFYVNYLSKKEYENKKVLVGYNGIDGKEVTISKLKEDINEIRDSRSRYGRKEKS</sequence>
<name>A0ABR4WJE3_9FUSO</name>
<accession>A0ABR4WJE3</accession>
<keyword evidence="1" id="KW-1133">Transmembrane helix</keyword>
<feature type="transmembrane region" description="Helical" evidence="1">
    <location>
        <begin position="216"/>
        <end position="237"/>
    </location>
</feature>
<reference evidence="2" key="1">
    <citation type="submission" date="2013-05" db="EMBL/GenBank/DDBJ databases">
        <title>The Genome Sequence of Fusobacterium sp. 2_1_31.</title>
        <authorList>
            <consortium name="The Broad Institute Genomics Platform"/>
            <person name="Earl A."/>
            <person name="Ward D."/>
            <person name="Feldgarden M."/>
            <person name="Gevers D."/>
            <person name="Ambrose C."/>
            <person name="Strauss J."/>
            <person name="Allen-Vercoe E."/>
            <person name="Walker B."/>
            <person name="Young S."/>
            <person name="Zeng Q."/>
            <person name="Gargeya S."/>
            <person name="Fitzgerald M."/>
            <person name="Haas B."/>
            <person name="Abouelleil A."/>
            <person name="Allen A.W."/>
            <person name="Alvarado L."/>
            <person name="Arachchi H.M."/>
            <person name="Berlin A.M."/>
            <person name="Chapman S.B."/>
            <person name="Gainer-Dewar J."/>
            <person name="Goldberg J."/>
            <person name="Griggs A."/>
            <person name="Gujja S."/>
            <person name="Hansen M."/>
            <person name="Howarth C."/>
            <person name="Imamovic A."/>
            <person name="Ireland A."/>
            <person name="Larimer J."/>
            <person name="McCowan C."/>
            <person name="Murphy C."/>
            <person name="Pearson M."/>
            <person name="Poon T.W."/>
            <person name="Priest M."/>
            <person name="Roberts A."/>
            <person name="Saif S."/>
            <person name="Shea T."/>
            <person name="Sisk P."/>
            <person name="Sykes S."/>
            <person name="Wortman J."/>
            <person name="Nusbaum C."/>
            <person name="Birren B."/>
        </authorList>
    </citation>
    <scope>NUCLEOTIDE SEQUENCE [LARGE SCALE GENOMIC DNA]</scope>
    <source>
        <strain evidence="2">2_1_31</strain>
    </source>
</reference>
<protein>
    <submittedName>
        <fullName evidence="2">Uncharacterized protein</fullName>
    </submittedName>
</protein>
<gene>
    <name evidence="2" type="ORF">FSAG_001656</name>
</gene>
<evidence type="ECO:0000313" key="2">
    <source>
        <dbReference type="EMBL" id="KGE61964.1"/>
    </source>
</evidence>
<evidence type="ECO:0000313" key="3">
    <source>
        <dbReference type="Proteomes" id="UP000003301"/>
    </source>
</evidence>
<keyword evidence="1" id="KW-0812">Transmembrane</keyword>
<dbReference type="EMBL" id="ACDC03000036">
    <property type="protein sequence ID" value="KGE61964.1"/>
    <property type="molecule type" value="Genomic_DNA"/>
</dbReference>